<dbReference type="RefSeq" id="WP_348814480.1">
    <property type="nucleotide sequence ID" value="NZ_CP098828.1"/>
</dbReference>
<accession>A0AAU7KQG7</accession>
<protein>
    <submittedName>
        <fullName evidence="2">Uncharacterized protein</fullName>
    </submittedName>
</protein>
<dbReference type="Gene3D" id="1.10.645.10">
    <property type="entry name" value="Cytochrome-c3 Hydrogenase, chain B"/>
    <property type="match status" value="1"/>
</dbReference>
<feature type="region of interest" description="Disordered" evidence="1">
    <location>
        <begin position="1"/>
        <end position="24"/>
    </location>
</feature>
<dbReference type="SUPFAM" id="SSF56762">
    <property type="entry name" value="HydB/Nqo4-like"/>
    <property type="match status" value="1"/>
</dbReference>
<evidence type="ECO:0000313" key="2">
    <source>
        <dbReference type="EMBL" id="XBO73740.1"/>
    </source>
</evidence>
<dbReference type="EMBL" id="CP098828">
    <property type="protein sequence ID" value="XBO73740.1"/>
    <property type="molecule type" value="Genomic_DNA"/>
</dbReference>
<dbReference type="AlphaFoldDB" id="A0AAU7KQG7"/>
<gene>
    <name evidence="2" type="ORF">NFG57_12960</name>
</gene>
<evidence type="ECO:0000256" key="1">
    <source>
        <dbReference type="SAM" id="MobiDB-lite"/>
    </source>
</evidence>
<feature type="region of interest" description="Disordered" evidence="1">
    <location>
        <begin position="346"/>
        <end position="365"/>
    </location>
</feature>
<dbReference type="InterPro" id="IPR029014">
    <property type="entry name" value="NiFe-Hase_large"/>
</dbReference>
<organism evidence="2">
    <name type="scientific">Halomonas sp. H10-59</name>
    <dbReference type="NCBI Taxonomy" id="2950874"/>
    <lineage>
        <taxon>Bacteria</taxon>
        <taxon>Pseudomonadati</taxon>
        <taxon>Pseudomonadota</taxon>
        <taxon>Gammaproteobacteria</taxon>
        <taxon>Oceanospirillales</taxon>
        <taxon>Halomonadaceae</taxon>
        <taxon>Halomonas</taxon>
    </lineage>
</organism>
<reference evidence="2" key="1">
    <citation type="submission" date="2022-06" db="EMBL/GenBank/DDBJ databases">
        <title>A novel DMS-producing enzyme.</title>
        <authorList>
            <person name="Zhang Y."/>
        </authorList>
    </citation>
    <scope>NUCLEOTIDE SEQUENCE</scope>
    <source>
        <strain evidence="2">H10-59</strain>
    </source>
</reference>
<proteinExistence type="predicted"/>
<sequence length="365" mass="39077">MMPTLIISHGHGHGHNPGGDPGFRVSQRGRMPTQWLIDRNRHEAMTMVGCLYNLCAAAQSAAAAKAMDLPLAPDCHRHIQLETLREHGLVMLRDWPGVLGMAMDADSLKGLAGLSLTTLEVLEARVFAGPAERALEDIEAWLERAPSRPAEVLRQVAHWPREFGRIAVADDPTFVGRVAGHASLGGVIARDGWSLYARMLARVVEVAQLIVALRAGAGNCTAGDSSDAGKPRCGRAADGSGWAEAARGRLVHRVACRDDRVVDYHIITPTDAMLDGAVGPDGERQHGFLSRLLESAHGQGECHGYSHGLSDGDNRARQRVAMALSCADPCLPVVWQESSEALCQAPSQAPCRKAGPPRGRSSCTN</sequence>
<name>A0AAU7KQG7_9GAMM</name>